<reference evidence="1" key="2">
    <citation type="submission" date="2024-07" db="EMBL/GenBank/DDBJ databases">
        <title>Streptomyces haneummycinica sp. nov., a new antibiotic-producing actinobacterium isolated from marine sediment.</title>
        <authorList>
            <person name="Uemura M."/>
            <person name="Hamada M."/>
            <person name="Hirano S."/>
            <person name="Kobayashi K."/>
            <person name="Ohshiro T."/>
            <person name="Kobayashi T."/>
            <person name="Terahara T."/>
        </authorList>
    </citation>
    <scope>NUCLEOTIDE SEQUENCE</scope>
    <source>
        <strain evidence="1">KM77-8</strain>
    </source>
</reference>
<evidence type="ECO:0000313" key="1">
    <source>
        <dbReference type="EMBL" id="BFO18290.1"/>
    </source>
</evidence>
<dbReference type="Gene3D" id="3.50.50.60">
    <property type="entry name" value="FAD/NAD(P)-binding domain"/>
    <property type="match status" value="2"/>
</dbReference>
<gene>
    <name evidence="1" type="ORF">SHKM778_46780</name>
</gene>
<name>A0AAT9HLQ8_9ACTN</name>
<sequence>MSNVLVVGDGPAAQCLVDRTRHHGFEGAVTVLGTGPATVVAAVDRERHRILAHANGAPTMYSYDTLVPAAKARPLIPGIRGLVGLERRLTGGVIAPGPAAGMVPLTGETSVVLGEGPLVVETAASLAARGVGVTPVRATPIPFGQGSGDLLGGILAGDTGPWTAIRSLVGRRPPADLERLLLP</sequence>
<dbReference type="AlphaFoldDB" id="A0AAT9HLQ8"/>
<dbReference type="SUPFAM" id="SSF51905">
    <property type="entry name" value="FAD/NAD(P)-binding domain"/>
    <property type="match status" value="1"/>
</dbReference>
<dbReference type="InterPro" id="IPR036188">
    <property type="entry name" value="FAD/NAD-bd_sf"/>
</dbReference>
<accession>A0AAT9HLQ8</accession>
<dbReference type="EMBL" id="AP035768">
    <property type="protein sequence ID" value="BFO18290.1"/>
    <property type="molecule type" value="Genomic_DNA"/>
</dbReference>
<proteinExistence type="predicted"/>
<protein>
    <submittedName>
        <fullName evidence="1">Uncharacterized protein</fullName>
    </submittedName>
</protein>
<reference evidence="1" key="1">
    <citation type="submission" date="2024-06" db="EMBL/GenBank/DDBJ databases">
        <authorList>
            <consortium name="consrtm"/>
            <person name="Uemura M."/>
            <person name="Terahara T."/>
        </authorList>
    </citation>
    <scope>NUCLEOTIDE SEQUENCE</scope>
    <source>
        <strain evidence="1">KM77-8</strain>
    </source>
</reference>
<organism evidence="1">
    <name type="scientific">Streptomyces haneummycinicus</name>
    <dbReference type="NCBI Taxonomy" id="3074435"/>
    <lineage>
        <taxon>Bacteria</taxon>
        <taxon>Bacillati</taxon>
        <taxon>Actinomycetota</taxon>
        <taxon>Actinomycetes</taxon>
        <taxon>Kitasatosporales</taxon>
        <taxon>Streptomycetaceae</taxon>
        <taxon>Streptomyces</taxon>
    </lineage>
</organism>